<protein>
    <recommendedName>
        <fullName evidence="3">Secreted protein</fullName>
    </recommendedName>
</protein>
<evidence type="ECO:0000313" key="2">
    <source>
        <dbReference type="Proteomes" id="UP001431784"/>
    </source>
</evidence>
<name>A0ABT5TE59_9RHOB</name>
<proteinExistence type="predicted"/>
<dbReference type="Proteomes" id="UP001431784">
    <property type="component" value="Unassembled WGS sequence"/>
</dbReference>
<organism evidence="1 2">
    <name type="scientific">Roseinatronobacter alkalisoli</name>
    <dbReference type="NCBI Taxonomy" id="3028235"/>
    <lineage>
        <taxon>Bacteria</taxon>
        <taxon>Pseudomonadati</taxon>
        <taxon>Pseudomonadota</taxon>
        <taxon>Alphaproteobacteria</taxon>
        <taxon>Rhodobacterales</taxon>
        <taxon>Paracoccaceae</taxon>
        <taxon>Roseinatronobacter</taxon>
    </lineage>
</organism>
<reference evidence="1" key="1">
    <citation type="submission" date="2023-02" db="EMBL/GenBank/DDBJ databases">
        <title>Description of Roseinatronobacter alkalisoli sp. nov., an alkaliphilic bacerium isolated from soda soil.</title>
        <authorList>
            <person name="Wei W."/>
        </authorList>
    </citation>
    <scope>NUCLEOTIDE SEQUENCE</scope>
    <source>
        <strain evidence="1">HJB301</strain>
    </source>
</reference>
<dbReference type="EMBL" id="JAQZSM010000023">
    <property type="protein sequence ID" value="MDD7972995.1"/>
    <property type="molecule type" value="Genomic_DNA"/>
</dbReference>
<keyword evidence="2" id="KW-1185">Reference proteome</keyword>
<comment type="caution">
    <text evidence="1">The sequence shown here is derived from an EMBL/GenBank/DDBJ whole genome shotgun (WGS) entry which is preliminary data.</text>
</comment>
<dbReference type="RefSeq" id="WP_274353669.1">
    <property type="nucleotide sequence ID" value="NZ_JAQZSM010000023.1"/>
</dbReference>
<evidence type="ECO:0008006" key="3">
    <source>
        <dbReference type="Google" id="ProtNLM"/>
    </source>
</evidence>
<gene>
    <name evidence="1" type="ORF">PUT78_18075</name>
</gene>
<evidence type="ECO:0000313" key="1">
    <source>
        <dbReference type="EMBL" id="MDD7972995.1"/>
    </source>
</evidence>
<accession>A0ABT5TE59</accession>
<sequence length="74" mass="8196">MWQELVIVAPLIAATMAARVLTFRIEPFDELLVCQFGRAREVAGDAAATGPDIVRADRLGPVITQLRLHQRENP</sequence>